<proteinExistence type="predicted"/>
<keyword evidence="2" id="KW-1185">Reference proteome</keyword>
<organism evidence="1 2">
    <name type="scientific">Melastoma candidum</name>
    <dbReference type="NCBI Taxonomy" id="119954"/>
    <lineage>
        <taxon>Eukaryota</taxon>
        <taxon>Viridiplantae</taxon>
        <taxon>Streptophyta</taxon>
        <taxon>Embryophyta</taxon>
        <taxon>Tracheophyta</taxon>
        <taxon>Spermatophyta</taxon>
        <taxon>Magnoliopsida</taxon>
        <taxon>eudicotyledons</taxon>
        <taxon>Gunneridae</taxon>
        <taxon>Pentapetalae</taxon>
        <taxon>rosids</taxon>
        <taxon>malvids</taxon>
        <taxon>Myrtales</taxon>
        <taxon>Melastomataceae</taxon>
        <taxon>Melastomatoideae</taxon>
        <taxon>Melastomateae</taxon>
        <taxon>Melastoma</taxon>
    </lineage>
</organism>
<evidence type="ECO:0000313" key="2">
    <source>
        <dbReference type="Proteomes" id="UP001057402"/>
    </source>
</evidence>
<gene>
    <name evidence="1" type="ORF">MLD38_027354</name>
</gene>
<sequence>MTAGMTIVVLVTRSDPHRVLMLAPQSPLPLQPSGNSNGPGYNFSTPPSYSSTYDETTDTACRNMRHMKVPPLYVFARIVGSVIGTCIGGSIHEVKARFIVTGPLQGGSTPAFCVEMLATVMIVLVITSLAHDHQSIRSTETNPIKLPTAFQTGSGSPQ</sequence>
<dbReference type="Proteomes" id="UP001057402">
    <property type="component" value="Chromosome 7"/>
</dbReference>
<reference evidence="2" key="1">
    <citation type="journal article" date="2023" name="Front. Plant Sci.">
        <title>Chromosomal-level genome assembly of Melastoma candidum provides insights into trichome evolution.</title>
        <authorList>
            <person name="Zhong Y."/>
            <person name="Wu W."/>
            <person name="Sun C."/>
            <person name="Zou P."/>
            <person name="Liu Y."/>
            <person name="Dai S."/>
            <person name="Zhou R."/>
        </authorList>
    </citation>
    <scope>NUCLEOTIDE SEQUENCE [LARGE SCALE GENOMIC DNA]</scope>
</reference>
<name>A0ACB9P7E7_9MYRT</name>
<accession>A0ACB9P7E7</accession>
<evidence type="ECO:0000313" key="1">
    <source>
        <dbReference type="EMBL" id="KAI4342770.1"/>
    </source>
</evidence>
<dbReference type="EMBL" id="CM042886">
    <property type="protein sequence ID" value="KAI4342770.1"/>
    <property type="molecule type" value="Genomic_DNA"/>
</dbReference>
<protein>
    <submittedName>
        <fullName evidence="1">Uncharacterized protein</fullName>
    </submittedName>
</protein>
<comment type="caution">
    <text evidence="1">The sequence shown here is derived from an EMBL/GenBank/DDBJ whole genome shotgun (WGS) entry which is preliminary data.</text>
</comment>